<dbReference type="InterPro" id="IPR046956">
    <property type="entry name" value="RLP23-like"/>
</dbReference>
<dbReference type="AlphaFoldDB" id="A0A0B2SQY8"/>
<keyword evidence="6 8" id="KW-0675">Receptor</keyword>
<evidence type="ECO:0000256" key="3">
    <source>
        <dbReference type="ARBA" id="ARBA00022729"/>
    </source>
</evidence>
<dbReference type="PANTHER" id="PTHR48063">
    <property type="entry name" value="LRR RECEPTOR-LIKE KINASE"/>
    <property type="match status" value="1"/>
</dbReference>
<dbReference type="Pfam" id="PF00560">
    <property type="entry name" value="LRR_1"/>
    <property type="match status" value="1"/>
</dbReference>
<dbReference type="InterPro" id="IPR032675">
    <property type="entry name" value="LRR_dom_sf"/>
</dbReference>
<evidence type="ECO:0000256" key="6">
    <source>
        <dbReference type="ARBA" id="ARBA00023170"/>
    </source>
</evidence>
<keyword evidence="7" id="KW-0325">Glycoprotein</keyword>
<keyword evidence="8" id="KW-0418">Kinase</keyword>
<evidence type="ECO:0000256" key="7">
    <source>
        <dbReference type="ARBA" id="ARBA00023180"/>
    </source>
</evidence>
<evidence type="ECO:0000256" key="1">
    <source>
        <dbReference type="ARBA" id="ARBA00004479"/>
    </source>
</evidence>
<dbReference type="GO" id="GO:0004674">
    <property type="term" value="F:protein serine/threonine kinase activity"/>
    <property type="evidence" value="ECO:0007669"/>
    <property type="project" value="UniProtKB-EC"/>
</dbReference>
<dbReference type="EMBL" id="KN640841">
    <property type="protein sequence ID" value="KHN47275.1"/>
    <property type="molecule type" value="Genomic_DNA"/>
</dbReference>
<keyword evidence="2" id="KW-0812">Transmembrane</keyword>
<proteinExistence type="predicted"/>
<keyword evidence="5" id="KW-0472">Membrane</keyword>
<keyword evidence="8" id="KW-0808">Transferase</keyword>
<evidence type="ECO:0000256" key="4">
    <source>
        <dbReference type="ARBA" id="ARBA00022989"/>
    </source>
</evidence>
<keyword evidence="4" id="KW-1133">Transmembrane helix</keyword>
<dbReference type="Proteomes" id="UP000053555">
    <property type="component" value="Unassembled WGS sequence"/>
</dbReference>
<dbReference type="EC" id="2.7.11.1" evidence="8"/>
<dbReference type="Pfam" id="PF13855">
    <property type="entry name" value="LRR_8"/>
    <property type="match status" value="1"/>
</dbReference>
<sequence length="311" mass="35074">MCYCACFSHTIVSILGFNSPSQSSHVKCIERERQALLNFKKKSKISQSISVGFGGRIPHQPGNLSKLEYLDLKINSLDGAIPSQLGKLTSLRYLDLSHNYRIHGEIPYQLGYLSQLRYPALQKISLSGVIPFQFLIPSLISQISWMNMSYNSLKEKIPQSMCTLVELEALVQRNNNLSGELPLTLKNCSSLVILDVGENLLSGPVPSWIGESLQQLKILSLRVNNFFGSIPLHLCYLSQIHLLDLSRNHLSGGIPTCLSNFTAMTDRSVIPRELIRIRKISPLVTYYNIYDTNVFLTWKGQEHMFLNPSIF</sequence>
<evidence type="ECO:0000256" key="2">
    <source>
        <dbReference type="ARBA" id="ARBA00022692"/>
    </source>
</evidence>
<accession>A0A0B2SQY8</accession>
<dbReference type="GO" id="GO:0016020">
    <property type="term" value="C:membrane"/>
    <property type="evidence" value="ECO:0007669"/>
    <property type="project" value="UniProtKB-SubCell"/>
</dbReference>
<organism evidence="8">
    <name type="scientific">Glycine soja</name>
    <name type="common">Wild soybean</name>
    <dbReference type="NCBI Taxonomy" id="3848"/>
    <lineage>
        <taxon>Eukaryota</taxon>
        <taxon>Viridiplantae</taxon>
        <taxon>Streptophyta</taxon>
        <taxon>Embryophyta</taxon>
        <taxon>Tracheophyta</taxon>
        <taxon>Spermatophyta</taxon>
        <taxon>Magnoliopsida</taxon>
        <taxon>eudicotyledons</taxon>
        <taxon>Gunneridae</taxon>
        <taxon>Pentapetalae</taxon>
        <taxon>rosids</taxon>
        <taxon>fabids</taxon>
        <taxon>Fabales</taxon>
        <taxon>Fabaceae</taxon>
        <taxon>Papilionoideae</taxon>
        <taxon>50 kb inversion clade</taxon>
        <taxon>NPAAA clade</taxon>
        <taxon>indigoferoid/millettioid clade</taxon>
        <taxon>Phaseoleae</taxon>
        <taxon>Glycine</taxon>
        <taxon>Glycine subgen. Soja</taxon>
    </lineage>
</organism>
<comment type="subcellular location">
    <subcellularLocation>
        <location evidence="1">Membrane</location>
        <topology evidence="1">Single-pass type I membrane protein</topology>
    </subcellularLocation>
</comment>
<dbReference type="SUPFAM" id="SSF52058">
    <property type="entry name" value="L domain-like"/>
    <property type="match status" value="1"/>
</dbReference>
<protein>
    <submittedName>
        <fullName evidence="8">Receptor-like protein kinase 2</fullName>
        <ecNumber evidence="8">2.7.11.1</ecNumber>
    </submittedName>
</protein>
<reference evidence="8" key="1">
    <citation type="submission" date="2014-07" db="EMBL/GenBank/DDBJ databases">
        <title>Identification of a novel salt tolerance gene in wild soybean by whole-genome sequencing.</title>
        <authorList>
            <person name="Lam H.-M."/>
            <person name="Qi X."/>
            <person name="Li M.-W."/>
            <person name="Liu X."/>
            <person name="Xie M."/>
            <person name="Ni M."/>
            <person name="Xu X."/>
        </authorList>
    </citation>
    <scope>NUCLEOTIDE SEQUENCE [LARGE SCALE GENOMIC DNA]</scope>
    <source>
        <tissue evidence="8">Root</tissue>
    </source>
</reference>
<name>A0A0B2SQY8_GLYSO</name>
<gene>
    <name evidence="8" type="ORF">glysoja_043085</name>
</gene>
<evidence type="ECO:0000256" key="5">
    <source>
        <dbReference type="ARBA" id="ARBA00023136"/>
    </source>
</evidence>
<dbReference type="Gene3D" id="3.80.10.10">
    <property type="entry name" value="Ribonuclease Inhibitor"/>
    <property type="match status" value="2"/>
</dbReference>
<evidence type="ECO:0000313" key="8">
    <source>
        <dbReference type="EMBL" id="KHN47275.1"/>
    </source>
</evidence>
<dbReference type="InterPro" id="IPR001611">
    <property type="entry name" value="Leu-rich_rpt"/>
</dbReference>
<keyword evidence="3" id="KW-0732">Signal</keyword>
<dbReference type="PANTHER" id="PTHR48063:SF98">
    <property type="entry name" value="LRR RECEPTOR-LIKE SERINE_THREONINE-PROTEIN KINASE FLS2"/>
    <property type="match status" value="1"/>
</dbReference>